<dbReference type="RefSeq" id="WP_198442287.1">
    <property type="nucleotide sequence ID" value="NZ_CBCSHE010000009.1"/>
</dbReference>
<gene>
    <name evidence="2" type="ORF">IWA51_09850</name>
</gene>
<organism evidence="2 3">
    <name type="scientific">Treponema peruense</name>
    <dbReference type="NCBI Taxonomy" id="2787628"/>
    <lineage>
        <taxon>Bacteria</taxon>
        <taxon>Pseudomonadati</taxon>
        <taxon>Spirochaetota</taxon>
        <taxon>Spirochaetia</taxon>
        <taxon>Spirochaetales</taxon>
        <taxon>Treponemataceae</taxon>
        <taxon>Treponema</taxon>
    </lineage>
</organism>
<evidence type="ECO:0000313" key="2">
    <source>
        <dbReference type="EMBL" id="QQA02288.1"/>
    </source>
</evidence>
<name>A0A7T3RFR1_9SPIR</name>
<dbReference type="Proteomes" id="UP000595224">
    <property type="component" value="Chromosome"/>
</dbReference>
<accession>A0A7T3RFR1</accession>
<keyword evidence="1" id="KW-0175">Coiled coil</keyword>
<proteinExistence type="predicted"/>
<evidence type="ECO:0008006" key="4">
    <source>
        <dbReference type="Google" id="ProtNLM"/>
    </source>
</evidence>
<reference evidence="2 3" key="1">
    <citation type="submission" date="2020-11" db="EMBL/GenBank/DDBJ databases">
        <title>Treponema Peruensis nv. sp., first commensal Treponema isolated from human feces.</title>
        <authorList>
            <person name="Belkhou C."/>
            <person name="Raes J."/>
        </authorList>
    </citation>
    <scope>NUCLEOTIDE SEQUENCE [LARGE SCALE GENOMIC DNA]</scope>
    <source>
        <strain evidence="2 3">RCC2812</strain>
    </source>
</reference>
<dbReference type="AlphaFoldDB" id="A0A7T3RFR1"/>
<protein>
    <recommendedName>
        <fullName evidence="4">DeoR-like helix-turn-helix domain-containing protein</fullName>
    </recommendedName>
</protein>
<evidence type="ECO:0000313" key="3">
    <source>
        <dbReference type="Proteomes" id="UP000595224"/>
    </source>
</evidence>
<feature type="coiled-coil region" evidence="1">
    <location>
        <begin position="46"/>
        <end position="73"/>
    </location>
</feature>
<dbReference type="EMBL" id="CP064936">
    <property type="protein sequence ID" value="QQA02288.1"/>
    <property type="molecule type" value="Genomic_DNA"/>
</dbReference>
<dbReference type="KEGG" id="tper:IWA51_09850"/>
<keyword evidence="3" id="KW-1185">Reference proteome</keyword>
<sequence length="78" mass="9130">MESNMASDKKRDDIRRTTRIIQIDEMLRGGAFVGMDELVFKFGVNKRTVERDFERLRDEMNACKAQAEEVVKAELIYD</sequence>
<evidence type="ECO:0000256" key="1">
    <source>
        <dbReference type="SAM" id="Coils"/>
    </source>
</evidence>